<evidence type="ECO:0000313" key="2">
    <source>
        <dbReference type="EMBL" id="ACG35921.1"/>
    </source>
</evidence>
<keyword evidence="1" id="KW-0175">Coiled coil</keyword>
<dbReference type="ExpressionAtlas" id="B6TFN8">
    <property type="expression patterns" value="baseline and differential"/>
</dbReference>
<dbReference type="InterPro" id="IPR044951">
    <property type="entry name" value="SPC24-like"/>
</dbReference>
<dbReference type="PANTHER" id="PTHR35730:SF2">
    <property type="entry name" value="KINETOCHORE PROTEIN SPC24 HOMOLOG-RELATED"/>
    <property type="match status" value="1"/>
</dbReference>
<organism evidence="2">
    <name type="scientific">Zea mays</name>
    <name type="common">Maize</name>
    <dbReference type="NCBI Taxonomy" id="4577"/>
    <lineage>
        <taxon>Eukaryota</taxon>
        <taxon>Viridiplantae</taxon>
        <taxon>Streptophyta</taxon>
        <taxon>Embryophyta</taxon>
        <taxon>Tracheophyta</taxon>
        <taxon>Spermatophyta</taxon>
        <taxon>Magnoliopsida</taxon>
        <taxon>Liliopsida</taxon>
        <taxon>Poales</taxon>
        <taxon>Poaceae</taxon>
        <taxon>PACMAD clade</taxon>
        <taxon>Panicoideae</taxon>
        <taxon>Andropogonodae</taxon>
        <taxon>Andropogoneae</taxon>
        <taxon>Tripsacinae</taxon>
        <taxon>Zea</taxon>
    </lineage>
</organism>
<dbReference type="PANTHER" id="PTHR35730">
    <property type="entry name" value="KINETOCHORE PROTEIN SPC24 HOMOLOG-RELATED"/>
    <property type="match status" value="1"/>
</dbReference>
<evidence type="ECO:0000256" key="1">
    <source>
        <dbReference type="SAM" id="Coils"/>
    </source>
</evidence>
<feature type="coiled-coil region" evidence="1">
    <location>
        <begin position="86"/>
        <end position="134"/>
    </location>
</feature>
<reference evidence="2" key="1">
    <citation type="journal article" date="2009" name="Plant Mol. Biol.">
        <title>Insights into corn genes derived from large-scale cDNA sequencing.</title>
        <authorList>
            <person name="Alexandrov N.N."/>
            <person name="Brover V.V."/>
            <person name="Freidin S."/>
            <person name="Troukhan M.E."/>
            <person name="Tatarinova T.V."/>
            <person name="Zhang H."/>
            <person name="Swaller T.J."/>
            <person name="Lu Y.P."/>
            <person name="Bouck J."/>
            <person name="Flavell R.B."/>
            <person name="Feldmann K.A."/>
        </authorList>
    </citation>
    <scope>NUCLEOTIDE SEQUENCE</scope>
</reference>
<dbReference type="GO" id="GO:0051983">
    <property type="term" value="P:regulation of chromosome segregation"/>
    <property type="evidence" value="ECO:0007669"/>
    <property type="project" value="InterPro"/>
</dbReference>
<protein>
    <submittedName>
        <fullName evidence="2">Uncharacterized protein</fullName>
    </submittedName>
</protein>
<accession>B6TFN8</accession>
<dbReference type="EMBL" id="EU963803">
    <property type="protein sequence ID" value="ACG35921.1"/>
    <property type="molecule type" value="mRNA"/>
</dbReference>
<dbReference type="AlphaFoldDB" id="B6TFN8"/>
<sequence>MEADTGCRLEVDDVLSFADDLVVVLRRSDDADANAQVIAGAGLLRTACRSESDHLHLQLKDYQQKICSCKDRTDKAKAETIAADELSVLQNKMEENLQEDKQLREELRATHNDLENLDHQRASIQDRKDAIKKKDERMRKATYKLSMCVSVTNIIPNLEDRDKISSYTVDKNGKKIQKFEFEKTTPPVDICNTLWKTI</sequence>
<proteinExistence type="evidence at transcript level"/>
<name>B6TFN8_MAIZE</name>